<comment type="caution">
    <text evidence="1">The sequence shown here is derived from an EMBL/GenBank/DDBJ whole genome shotgun (WGS) entry which is preliminary data.</text>
</comment>
<evidence type="ECO:0000313" key="2">
    <source>
        <dbReference type="Proteomes" id="UP000838308"/>
    </source>
</evidence>
<dbReference type="EMBL" id="CALBWS010000003">
    <property type="protein sequence ID" value="CAH2713788.1"/>
    <property type="molecule type" value="Genomic_DNA"/>
</dbReference>
<gene>
    <name evidence="1" type="primary">mltG_1</name>
    <name evidence="1" type="ORF">BACCIP111895_00942</name>
</gene>
<dbReference type="GO" id="GO:0016829">
    <property type="term" value="F:lyase activity"/>
    <property type="evidence" value="ECO:0007669"/>
    <property type="project" value="UniProtKB-KW"/>
</dbReference>
<protein>
    <submittedName>
        <fullName evidence="1">Endolytic murein transglycosylase</fullName>
        <ecNumber evidence="1">4.2.2.-</ecNumber>
    </submittedName>
</protein>
<dbReference type="Proteomes" id="UP000838308">
    <property type="component" value="Unassembled WGS sequence"/>
</dbReference>
<keyword evidence="1" id="KW-0456">Lyase</keyword>
<accession>A0ABM9ENW0</accession>
<proteinExistence type="predicted"/>
<name>A0ABM9ENW0_9BACI</name>
<organism evidence="1 2">
    <name type="scientific">Neobacillus rhizosphaerae</name>
    <dbReference type="NCBI Taxonomy" id="2880965"/>
    <lineage>
        <taxon>Bacteria</taxon>
        <taxon>Bacillati</taxon>
        <taxon>Bacillota</taxon>
        <taxon>Bacilli</taxon>
        <taxon>Bacillales</taxon>
        <taxon>Bacillaceae</taxon>
        <taxon>Neobacillus</taxon>
    </lineage>
</organism>
<evidence type="ECO:0000313" key="1">
    <source>
        <dbReference type="EMBL" id="CAH2713788.1"/>
    </source>
</evidence>
<dbReference type="Gene3D" id="3.30.1490.480">
    <property type="entry name" value="Endolytic murein transglycosylase"/>
    <property type="match status" value="1"/>
</dbReference>
<dbReference type="EC" id="4.2.2.-" evidence="1"/>
<dbReference type="RefSeq" id="WP_248734122.1">
    <property type="nucleotide sequence ID" value="NZ_CALBWS010000003.1"/>
</dbReference>
<sequence>MRINLLSSFAAGILISTTICSIVYFSDKKDVPNASAKTSENQIVKVQPSEKDMKKKLVTKGYVVQTKDEYDKNMKAAKAAEQKQAPAENSKSNKNVTKVVVNVSEGMTSIDVANMLVKANLIPNALHFSQDIEKKGLDRNLRPGVYVVDSEMTSDQVIDTIFKK</sequence>
<reference evidence="1" key="1">
    <citation type="submission" date="2022-04" db="EMBL/GenBank/DDBJ databases">
        <authorList>
            <person name="Criscuolo A."/>
        </authorList>
    </citation>
    <scope>NUCLEOTIDE SEQUENCE</scope>
    <source>
        <strain evidence="1">CIP111895</strain>
    </source>
</reference>
<keyword evidence="2" id="KW-1185">Reference proteome</keyword>